<evidence type="ECO:0000256" key="2">
    <source>
        <dbReference type="ARBA" id="ARBA00022448"/>
    </source>
</evidence>
<feature type="transmembrane region" description="Helical" evidence="9">
    <location>
        <begin position="88"/>
        <end position="108"/>
    </location>
</feature>
<keyword evidence="12" id="KW-1185">Reference proteome</keyword>
<dbReference type="PANTHER" id="PTHR31503:SF22">
    <property type="entry name" value="VACUOLAR CALCIUM ION TRANSPORTER"/>
    <property type="match status" value="1"/>
</dbReference>
<feature type="transmembrane region" description="Helical" evidence="9">
    <location>
        <begin position="300"/>
        <end position="321"/>
    </location>
</feature>
<dbReference type="NCBIfam" id="TIGR00378">
    <property type="entry name" value="cax"/>
    <property type="match status" value="1"/>
</dbReference>
<protein>
    <recommendedName>
        <fullName evidence="9">Ca(2+)/H(+) antiporter</fullName>
    </recommendedName>
</protein>
<feature type="transmembrane region" description="Helical" evidence="9">
    <location>
        <begin position="60"/>
        <end position="82"/>
    </location>
</feature>
<comment type="caution">
    <text evidence="9">Lacks conserved residue(s) required for the propagation of feature annotation.</text>
</comment>
<reference evidence="11 12" key="1">
    <citation type="submission" date="2024-02" db="EMBL/GenBank/DDBJ databases">
        <title>Bacterial strain from lacustrine sediment.</title>
        <authorList>
            <person name="Petit C."/>
            <person name="Fadhlaoui K."/>
        </authorList>
    </citation>
    <scope>NUCLEOTIDE SEQUENCE [LARGE SCALE GENOMIC DNA]</scope>
    <source>
        <strain evidence="11 12">IPX-CK</strain>
    </source>
</reference>
<evidence type="ECO:0000259" key="10">
    <source>
        <dbReference type="Pfam" id="PF01699"/>
    </source>
</evidence>
<gene>
    <name evidence="11" type="primary">cax</name>
    <name evidence="11" type="ORF">V6984_11470</name>
</gene>
<dbReference type="InterPro" id="IPR004837">
    <property type="entry name" value="NaCa_Exmemb"/>
</dbReference>
<dbReference type="PANTHER" id="PTHR31503">
    <property type="entry name" value="VACUOLAR CALCIUM ION TRANSPORTER"/>
    <property type="match status" value="1"/>
</dbReference>
<dbReference type="InterPro" id="IPR044880">
    <property type="entry name" value="NCX_ion-bd_dom_sf"/>
</dbReference>
<dbReference type="Pfam" id="PF01699">
    <property type="entry name" value="Na_Ca_ex"/>
    <property type="match status" value="2"/>
</dbReference>
<dbReference type="InterPro" id="IPR004798">
    <property type="entry name" value="CAX-like"/>
</dbReference>
<organism evidence="11 12">
    <name type="scientific">Kineothrix sedimenti</name>
    <dbReference type="NCBI Taxonomy" id="3123317"/>
    <lineage>
        <taxon>Bacteria</taxon>
        <taxon>Bacillati</taxon>
        <taxon>Bacillota</taxon>
        <taxon>Clostridia</taxon>
        <taxon>Lachnospirales</taxon>
        <taxon>Lachnospiraceae</taxon>
        <taxon>Kineothrix</taxon>
    </lineage>
</organism>
<keyword evidence="4 9" id="KW-0812">Transmembrane</keyword>
<evidence type="ECO:0000313" key="12">
    <source>
        <dbReference type="Proteomes" id="UP001451571"/>
    </source>
</evidence>
<proteinExistence type="inferred from homology"/>
<keyword evidence="7 9" id="KW-0406">Ion transport</keyword>
<comment type="subcellular location">
    <subcellularLocation>
        <location evidence="1">Endomembrane system</location>
        <topology evidence="1">Multi-pass membrane protein</topology>
    </subcellularLocation>
</comment>
<feature type="transmembrane region" description="Helical" evidence="9">
    <location>
        <begin position="328"/>
        <end position="347"/>
    </location>
</feature>
<dbReference type="InterPro" id="IPR004713">
    <property type="entry name" value="CaH_exchang"/>
</dbReference>
<keyword evidence="3 9" id="KW-0109">Calcium transport</keyword>
<evidence type="ECO:0000256" key="4">
    <source>
        <dbReference type="ARBA" id="ARBA00022692"/>
    </source>
</evidence>
<sequence length="348" mass="37581">MKYLRFLLICVPLSFIGYFMNWSATVMFILTCISIIPLAGYLGNATESIAVYTGPKAGGFLNATFGNATELIISFFSIRAGLYEVVKATLAGSVLGNILLVLGCSILAGGLKHKVLKYDAKVGRSTATMLLFAVVALAMPAVFMSDLSENIIVSKYENFSIITSVIMLCTYVVGVVYSFKGQNDLYEGMEEDEEAEWSLPISITVLAIATILIAIESELLVSSIEPMTAAVGISEMFVGIILIPIVGNAAEHSTAIIMALKNKMDISIEIAVGSSLQIVLFVIPISVIMSLFIADTPMSIIFKIEEIFLFAASVFIVNHIVKAGRTDWMEGLKLISVYIIAAVGFFIL</sequence>
<evidence type="ECO:0000313" key="11">
    <source>
        <dbReference type="EMBL" id="XAH72155.1"/>
    </source>
</evidence>
<dbReference type="Gene3D" id="1.20.1420.30">
    <property type="entry name" value="NCX, central ion-binding region"/>
    <property type="match status" value="1"/>
</dbReference>
<keyword evidence="6 9" id="KW-1133">Transmembrane helix</keyword>
<evidence type="ECO:0000256" key="5">
    <source>
        <dbReference type="ARBA" id="ARBA00022837"/>
    </source>
</evidence>
<evidence type="ECO:0000256" key="3">
    <source>
        <dbReference type="ARBA" id="ARBA00022568"/>
    </source>
</evidence>
<feature type="domain" description="Sodium/calcium exchanger membrane region" evidence="10">
    <location>
        <begin position="202"/>
        <end position="345"/>
    </location>
</feature>
<accession>A0ABZ3ERL7</accession>
<evidence type="ECO:0000256" key="6">
    <source>
        <dbReference type="ARBA" id="ARBA00022989"/>
    </source>
</evidence>
<feature type="transmembrane region" description="Helical" evidence="9">
    <location>
        <begin position="197"/>
        <end position="215"/>
    </location>
</feature>
<feature type="transmembrane region" description="Helical" evidence="9">
    <location>
        <begin position="227"/>
        <end position="250"/>
    </location>
</feature>
<dbReference type="Proteomes" id="UP001451571">
    <property type="component" value="Chromosome"/>
</dbReference>
<comment type="similarity">
    <text evidence="9">Belongs to the Ca(2+):cation antiporter (CaCA) (TC 2.A.19) family.</text>
</comment>
<feature type="transmembrane region" description="Helical" evidence="9">
    <location>
        <begin position="6"/>
        <end position="39"/>
    </location>
</feature>
<keyword evidence="5 9" id="KW-0106">Calcium</keyword>
<feature type="domain" description="Sodium/calcium exchanger membrane region" evidence="10">
    <location>
        <begin position="24"/>
        <end position="179"/>
    </location>
</feature>
<evidence type="ECO:0000256" key="7">
    <source>
        <dbReference type="ARBA" id="ARBA00023065"/>
    </source>
</evidence>
<evidence type="ECO:0000256" key="1">
    <source>
        <dbReference type="ARBA" id="ARBA00004127"/>
    </source>
</evidence>
<feature type="transmembrane region" description="Helical" evidence="9">
    <location>
        <begin position="159"/>
        <end position="177"/>
    </location>
</feature>
<dbReference type="RefSeq" id="WP_342755776.1">
    <property type="nucleotide sequence ID" value="NZ_CP146256.1"/>
</dbReference>
<evidence type="ECO:0000256" key="8">
    <source>
        <dbReference type="ARBA" id="ARBA00023136"/>
    </source>
</evidence>
<keyword evidence="8 9" id="KW-0472">Membrane</keyword>
<feature type="transmembrane region" description="Helical" evidence="9">
    <location>
        <begin position="270"/>
        <end position="294"/>
    </location>
</feature>
<comment type="function">
    <text evidence="9">Ca(+)/H(+) antiporter that extrudes calcium in exchange for external protons.</text>
</comment>
<evidence type="ECO:0000256" key="9">
    <source>
        <dbReference type="RuleBase" id="RU365028"/>
    </source>
</evidence>
<keyword evidence="9" id="KW-0050">Antiport</keyword>
<keyword evidence="2 9" id="KW-0813">Transport</keyword>
<feature type="transmembrane region" description="Helical" evidence="9">
    <location>
        <begin position="129"/>
        <end position="147"/>
    </location>
</feature>
<name>A0ABZ3ERL7_9FIRM</name>
<dbReference type="EMBL" id="CP146256">
    <property type="protein sequence ID" value="XAH72155.1"/>
    <property type="molecule type" value="Genomic_DNA"/>
</dbReference>